<keyword evidence="4" id="KW-1185">Reference proteome</keyword>
<dbReference type="OrthoDB" id="60433at2759"/>
<dbReference type="Pfam" id="PF25877">
    <property type="entry name" value="WHD_SOWAH"/>
    <property type="match status" value="1"/>
</dbReference>
<feature type="domain" description="SOWAHA-C winged helix-turn-helix" evidence="2">
    <location>
        <begin position="7"/>
        <end position="43"/>
    </location>
</feature>
<gene>
    <name evidence="3" type="ORF">G9C98_006300</name>
</gene>
<protein>
    <recommendedName>
        <fullName evidence="2">SOWAHA-C winged helix-turn-helix domain-containing protein</fullName>
    </recommendedName>
</protein>
<dbReference type="EMBL" id="JAAOIC020000044">
    <property type="protein sequence ID" value="KAG8037975.1"/>
    <property type="molecule type" value="Genomic_DNA"/>
</dbReference>
<feature type="compositionally biased region" description="Basic and acidic residues" evidence="1">
    <location>
        <begin position="183"/>
        <end position="199"/>
    </location>
</feature>
<comment type="caution">
    <text evidence="3">The sequence shown here is derived from an EMBL/GenBank/DDBJ whole genome shotgun (WGS) entry which is preliminary data.</text>
</comment>
<dbReference type="AlphaFoldDB" id="A0A8J5QZQ1"/>
<sequence length="324" mass="35905">MATPSNLSLDEIRKYLIESGGSARNRDLVKHFKYFLTDPETRVTSYPYVSSSTLLESPDFLTPTSPLRDPPPYRPPPPAPLSPSNSDFIPSSSPSSYVSSTRATQDELYLKSPSTHSDFNSSTPNLNITIESSANYPSNQIFGSITNSYNFVTTNQQSQQNISEINTDYTSPINSPPVPPRRKSQDKFKLDNKDNKENISNKGKNQQENIKEDEGPPESLGTSELPSVRERMQRFNRMASETDLHGRPNSATTPAKKRSDKITLVGVSLPNAESPTESFPVTDRIVVAMSRITAKRITQLSTTDYDASLELPGRPTENECANAH</sequence>
<name>A0A8J5QZQ1_9HYME</name>
<dbReference type="InterPro" id="IPR058889">
    <property type="entry name" value="WHD_SOWAHA-C"/>
</dbReference>
<dbReference type="Proteomes" id="UP000729913">
    <property type="component" value="Unassembled WGS sequence"/>
</dbReference>
<feature type="region of interest" description="Disordered" evidence="1">
    <location>
        <begin position="57"/>
        <end position="100"/>
    </location>
</feature>
<feature type="region of interest" description="Disordered" evidence="1">
    <location>
        <begin position="167"/>
        <end position="259"/>
    </location>
</feature>
<reference evidence="3" key="1">
    <citation type="submission" date="2020-03" db="EMBL/GenBank/DDBJ databases">
        <authorList>
            <person name="Chebbi M.A."/>
            <person name="Drezen J.M."/>
        </authorList>
    </citation>
    <scope>NUCLEOTIDE SEQUENCE</scope>
    <source>
        <tissue evidence="3">Whole body</tissue>
    </source>
</reference>
<evidence type="ECO:0000313" key="4">
    <source>
        <dbReference type="Proteomes" id="UP000729913"/>
    </source>
</evidence>
<reference evidence="3" key="2">
    <citation type="submission" date="2021-04" db="EMBL/GenBank/DDBJ databases">
        <title>Genome-wide patterns of bracovirus chromosomal integration into multiple host tissues during parasitism.</title>
        <authorList>
            <person name="Chebbi M.A.C."/>
        </authorList>
    </citation>
    <scope>NUCLEOTIDE SEQUENCE</scope>
    <source>
        <tissue evidence="3">Whole body</tissue>
    </source>
</reference>
<proteinExistence type="predicted"/>
<evidence type="ECO:0000313" key="3">
    <source>
        <dbReference type="EMBL" id="KAG8037975.1"/>
    </source>
</evidence>
<organism evidence="3 4">
    <name type="scientific">Cotesia typhae</name>
    <dbReference type="NCBI Taxonomy" id="2053667"/>
    <lineage>
        <taxon>Eukaryota</taxon>
        <taxon>Metazoa</taxon>
        <taxon>Ecdysozoa</taxon>
        <taxon>Arthropoda</taxon>
        <taxon>Hexapoda</taxon>
        <taxon>Insecta</taxon>
        <taxon>Pterygota</taxon>
        <taxon>Neoptera</taxon>
        <taxon>Endopterygota</taxon>
        <taxon>Hymenoptera</taxon>
        <taxon>Apocrita</taxon>
        <taxon>Ichneumonoidea</taxon>
        <taxon>Braconidae</taxon>
        <taxon>Microgastrinae</taxon>
        <taxon>Cotesia</taxon>
    </lineage>
</organism>
<evidence type="ECO:0000259" key="2">
    <source>
        <dbReference type="Pfam" id="PF25877"/>
    </source>
</evidence>
<feature type="compositionally biased region" description="Pro residues" evidence="1">
    <location>
        <begin position="68"/>
        <end position="81"/>
    </location>
</feature>
<accession>A0A8J5QZQ1</accession>
<feature type="compositionally biased region" description="Low complexity" evidence="1">
    <location>
        <begin position="82"/>
        <end position="100"/>
    </location>
</feature>
<evidence type="ECO:0000256" key="1">
    <source>
        <dbReference type="SAM" id="MobiDB-lite"/>
    </source>
</evidence>